<dbReference type="Gene3D" id="3.40.50.300">
    <property type="entry name" value="P-loop containing nucleotide triphosphate hydrolases"/>
    <property type="match status" value="1"/>
</dbReference>
<dbReference type="PROSITE" id="PS00688">
    <property type="entry name" value="SIGMA54_INTERACT_3"/>
    <property type="match status" value="1"/>
</dbReference>
<dbReference type="CDD" id="cd00009">
    <property type="entry name" value="AAA"/>
    <property type="match status" value="1"/>
</dbReference>
<dbReference type="InterPro" id="IPR025944">
    <property type="entry name" value="Sigma_54_int_dom_CS"/>
</dbReference>
<dbReference type="PROSITE" id="PS50045">
    <property type="entry name" value="SIGMA54_INTERACT_4"/>
    <property type="match status" value="1"/>
</dbReference>
<evidence type="ECO:0000256" key="3">
    <source>
        <dbReference type="ARBA" id="ARBA00023015"/>
    </source>
</evidence>
<dbReference type="InterPro" id="IPR025662">
    <property type="entry name" value="Sigma_54_int_dom_ATP-bd_1"/>
</dbReference>
<evidence type="ECO:0000256" key="1">
    <source>
        <dbReference type="ARBA" id="ARBA00022741"/>
    </source>
</evidence>
<dbReference type="PRINTS" id="PR01590">
    <property type="entry name" value="HTHFIS"/>
</dbReference>
<dbReference type="PROSITE" id="PS00675">
    <property type="entry name" value="SIGMA54_INTERACT_1"/>
    <property type="match status" value="1"/>
</dbReference>
<keyword evidence="3" id="KW-0805">Transcription regulation</keyword>
<evidence type="ECO:0000256" key="5">
    <source>
        <dbReference type="ARBA" id="ARBA00023163"/>
    </source>
</evidence>
<dbReference type="InterPro" id="IPR025943">
    <property type="entry name" value="Sigma_54_int_dom_ATP-bd_2"/>
</dbReference>
<dbReference type="Pfam" id="PF00158">
    <property type="entry name" value="Sigma54_activat"/>
    <property type="match status" value="1"/>
</dbReference>
<dbReference type="InterPro" id="IPR002197">
    <property type="entry name" value="HTH_Fis"/>
</dbReference>
<dbReference type="SUPFAM" id="SSF52540">
    <property type="entry name" value="P-loop containing nucleoside triphosphate hydrolases"/>
    <property type="match status" value="1"/>
</dbReference>
<reference evidence="7 8" key="1">
    <citation type="submission" date="2023-08" db="EMBL/GenBank/DDBJ databases">
        <title>Helicovermis profunda gen. nov., sp. nov., a novel mesophilic, fermentative bacterium within the Bacillota from a deep-sea hydrothermal vent chimney.</title>
        <authorList>
            <person name="Miyazaki U."/>
            <person name="Mizutani D."/>
            <person name="Hashimoto Y."/>
            <person name="Tame A."/>
            <person name="Sawayama S."/>
            <person name="Miyazaki J."/>
            <person name="Takai K."/>
            <person name="Nakagawa S."/>
        </authorList>
    </citation>
    <scope>NUCLEOTIDE SEQUENCE [LARGE SCALE GENOMIC DNA]</scope>
    <source>
        <strain evidence="7 8">S502</strain>
    </source>
</reference>
<dbReference type="EMBL" id="AP028654">
    <property type="protein sequence ID" value="BEP28408.1"/>
    <property type="molecule type" value="Genomic_DNA"/>
</dbReference>
<dbReference type="FunFam" id="3.40.50.300:FF:000006">
    <property type="entry name" value="DNA-binding transcriptional regulator NtrC"/>
    <property type="match status" value="1"/>
</dbReference>
<dbReference type="InterPro" id="IPR035965">
    <property type="entry name" value="PAS-like_dom_sf"/>
</dbReference>
<dbReference type="PANTHER" id="PTHR32071:SF57">
    <property type="entry name" value="C4-DICARBOXYLATE TRANSPORT TRANSCRIPTIONAL REGULATORY PROTEIN DCTD"/>
    <property type="match status" value="1"/>
</dbReference>
<dbReference type="AlphaFoldDB" id="A0AAU9E541"/>
<feature type="domain" description="Sigma-54 factor interaction" evidence="6">
    <location>
        <begin position="155"/>
        <end position="385"/>
    </location>
</feature>
<keyword evidence="2" id="KW-0067">ATP-binding</keyword>
<dbReference type="InterPro" id="IPR002078">
    <property type="entry name" value="Sigma_54_int"/>
</dbReference>
<gene>
    <name evidence="7" type="ORF">HLPR_07390</name>
</gene>
<name>A0AAU9E541_9FIRM</name>
<dbReference type="KEGG" id="hprf:HLPR_07390"/>
<dbReference type="Gene3D" id="1.10.10.60">
    <property type="entry name" value="Homeodomain-like"/>
    <property type="match status" value="1"/>
</dbReference>
<dbReference type="GO" id="GO:0006355">
    <property type="term" value="P:regulation of DNA-templated transcription"/>
    <property type="evidence" value="ECO:0007669"/>
    <property type="project" value="InterPro"/>
</dbReference>
<evidence type="ECO:0000313" key="8">
    <source>
        <dbReference type="Proteomes" id="UP001321786"/>
    </source>
</evidence>
<dbReference type="SMART" id="SM00382">
    <property type="entry name" value="AAA"/>
    <property type="match status" value="1"/>
</dbReference>
<evidence type="ECO:0000259" key="6">
    <source>
        <dbReference type="PROSITE" id="PS50045"/>
    </source>
</evidence>
<keyword evidence="4" id="KW-0238">DNA-binding</keyword>
<dbReference type="SUPFAM" id="SSF55785">
    <property type="entry name" value="PYP-like sensor domain (PAS domain)"/>
    <property type="match status" value="1"/>
</dbReference>
<keyword evidence="1" id="KW-0547">Nucleotide-binding</keyword>
<dbReference type="RefSeq" id="WP_338536729.1">
    <property type="nucleotide sequence ID" value="NZ_AP028654.1"/>
</dbReference>
<keyword evidence="5" id="KW-0804">Transcription</keyword>
<dbReference type="InterPro" id="IPR009057">
    <property type="entry name" value="Homeodomain-like_sf"/>
</dbReference>
<dbReference type="Gene3D" id="3.30.450.20">
    <property type="entry name" value="PAS domain"/>
    <property type="match status" value="1"/>
</dbReference>
<evidence type="ECO:0000313" key="7">
    <source>
        <dbReference type="EMBL" id="BEP28408.1"/>
    </source>
</evidence>
<dbReference type="Pfam" id="PF02954">
    <property type="entry name" value="HTH_8"/>
    <property type="match status" value="1"/>
</dbReference>
<dbReference type="InterPro" id="IPR027417">
    <property type="entry name" value="P-loop_NTPase"/>
</dbReference>
<dbReference type="Proteomes" id="UP001321786">
    <property type="component" value="Chromosome"/>
</dbReference>
<dbReference type="SUPFAM" id="SSF46689">
    <property type="entry name" value="Homeodomain-like"/>
    <property type="match status" value="1"/>
</dbReference>
<dbReference type="InterPro" id="IPR058031">
    <property type="entry name" value="AAA_lid_NorR"/>
</dbReference>
<sequence>MTDKINLEKKVKEYENYIEMLNSILDTTNEWFVAVDVDARITMMSKGYKEFLKVTNVIGKPVSEVIENTRLDKVVKTGIKEVGQIQEIKDNRVVAMRIPIKKDDKIIGAIGKVMFKDIEDFYALSKKLSNLEKEVDYYKKILNPNKQANYSIDDIIGESEIIDSSKNVAIKAAKTDSTVLITGESGTGKELFAHAIHNASKRKLSPFVKINCAAIPSELLESELFGYIKGSFSGANSDGKIGKFQSANGGTILLDEIGDMPFSLQSKLLRVLQDKEIEKIGSNDTEKIDVRVIASTNKNLEDMVKNGKFREDLYYRLNVIRLELPSLRYRKEDIESLANYLRKKIAERLGIYVEGISKEAIKILESYSWPGNIRELENIIERSINMLDSDLIILPHHFPSRLYDSTSSSVFKIEDSMTLDSKIKIIEEKMIKEALANNNGNKSDAAKVLGISRPSLYKKMKMYGLSV</sequence>
<protein>
    <submittedName>
        <fullName evidence="7">Sigma 54-interacting transcriptional regulator</fullName>
    </submittedName>
</protein>
<dbReference type="Pfam" id="PF25601">
    <property type="entry name" value="AAA_lid_14"/>
    <property type="match status" value="1"/>
</dbReference>
<organism evidence="7 8">
    <name type="scientific">Helicovermis profundi</name>
    <dbReference type="NCBI Taxonomy" id="3065157"/>
    <lineage>
        <taxon>Bacteria</taxon>
        <taxon>Bacillati</taxon>
        <taxon>Bacillota</taxon>
        <taxon>Clostridia</taxon>
        <taxon>Helicovermis</taxon>
    </lineage>
</organism>
<dbReference type="InterPro" id="IPR003593">
    <property type="entry name" value="AAA+_ATPase"/>
</dbReference>
<evidence type="ECO:0000256" key="2">
    <source>
        <dbReference type="ARBA" id="ARBA00022840"/>
    </source>
</evidence>
<proteinExistence type="predicted"/>
<evidence type="ECO:0000256" key="4">
    <source>
        <dbReference type="ARBA" id="ARBA00023125"/>
    </source>
</evidence>
<dbReference type="PANTHER" id="PTHR32071">
    <property type="entry name" value="TRANSCRIPTIONAL REGULATORY PROTEIN"/>
    <property type="match status" value="1"/>
</dbReference>
<dbReference type="GO" id="GO:0005524">
    <property type="term" value="F:ATP binding"/>
    <property type="evidence" value="ECO:0007669"/>
    <property type="project" value="UniProtKB-KW"/>
</dbReference>
<dbReference type="GO" id="GO:0043565">
    <property type="term" value="F:sequence-specific DNA binding"/>
    <property type="evidence" value="ECO:0007669"/>
    <property type="project" value="InterPro"/>
</dbReference>
<dbReference type="PROSITE" id="PS00676">
    <property type="entry name" value="SIGMA54_INTERACT_2"/>
    <property type="match status" value="1"/>
</dbReference>
<accession>A0AAU9E541</accession>
<dbReference type="Gene3D" id="1.10.8.60">
    <property type="match status" value="1"/>
</dbReference>
<keyword evidence="8" id="KW-1185">Reference proteome</keyword>